<evidence type="ECO:0000313" key="1">
    <source>
        <dbReference type="EMBL" id="GKU99790.1"/>
    </source>
</evidence>
<dbReference type="EMBL" id="BPVZ01000014">
    <property type="protein sequence ID" value="GKU99790.1"/>
    <property type="molecule type" value="Genomic_DNA"/>
</dbReference>
<protein>
    <submittedName>
        <fullName evidence="1">Uncharacterized protein</fullName>
    </submittedName>
</protein>
<organism evidence="1 2">
    <name type="scientific">Rubroshorea leprosula</name>
    <dbReference type="NCBI Taxonomy" id="152421"/>
    <lineage>
        <taxon>Eukaryota</taxon>
        <taxon>Viridiplantae</taxon>
        <taxon>Streptophyta</taxon>
        <taxon>Embryophyta</taxon>
        <taxon>Tracheophyta</taxon>
        <taxon>Spermatophyta</taxon>
        <taxon>Magnoliopsida</taxon>
        <taxon>eudicotyledons</taxon>
        <taxon>Gunneridae</taxon>
        <taxon>Pentapetalae</taxon>
        <taxon>rosids</taxon>
        <taxon>malvids</taxon>
        <taxon>Malvales</taxon>
        <taxon>Dipterocarpaceae</taxon>
        <taxon>Rubroshorea</taxon>
    </lineage>
</organism>
<reference evidence="1 2" key="1">
    <citation type="journal article" date="2021" name="Commun. Biol.">
        <title>The genome of Shorea leprosula (Dipterocarpaceae) highlights the ecological relevance of drought in aseasonal tropical rainforests.</title>
        <authorList>
            <person name="Ng K.K.S."/>
            <person name="Kobayashi M.J."/>
            <person name="Fawcett J.A."/>
            <person name="Hatakeyama M."/>
            <person name="Paape T."/>
            <person name="Ng C.H."/>
            <person name="Ang C.C."/>
            <person name="Tnah L.H."/>
            <person name="Lee C.T."/>
            <person name="Nishiyama T."/>
            <person name="Sese J."/>
            <person name="O'Brien M.J."/>
            <person name="Copetti D."/>
            <person name="Mohd Noor M.I."/>
            <person name="Ong R.C."/>
            <person name="Putra M."/>
            <person name="Sireger I.Z."/>
            <person name="Indrioko S."/>
            <person name="Kosugi Y."/>
            <person name="Izuno A."/>
            <person name="Isagi Y."/>
            <person name="Lee S.L."/>
            <person name="Shimizu K.K."/>
        </authorList>
    </citation>
    <scope>NUCLEOTIDE SEQUENCE [LARGE SCALE GENOMIC DNA]</scope>
    <source>
        <strain evidence="1">214</strain>
    </source>
</reference>
<proteinExistence type="predicted"/>
<dbReference type="AlphaFoldDB" id="A0AAV5IMF3"/>
<dbReference type="Proteomes" id="UP001054252">
    <property type="component" value="Unassembled WGS sequence"/>
</dbReference>
<keyword evidence="2" id="KW-1185">Reference proteome</keyword>
<comment type="caution">
    <text evidence="1">The sequence shown here is derived from an EMBL/GenBank/DDBJ whole genome shotgun (WGS) entry which is preliminary data.</text>
</comment>
<evidence type="ECO:0000313" key="2">
    <source>
        <dbReference type="Proteomes" id="UP001054252"/>
    </source>
</evidence>
<accession>A0AAV5IMF3</accession>
<gene>
    <name evidence="1" type="ORF">SLEP1_g12584</name>
</gene>
<name>A0AAV5IMF3_9ROSI</name>
<sequence length="42" mass="4801">MRARVRKMRKALNGLIEQIWVDNNMQQGVTSTDFIPLVLVAS</sequence>